<dbReference type="SMART" id="SM00647">
    <property type="entry name" value="IBR"/>
    <property type="match status" value="1"/>
</dbReference>
<dbReference type="Pfam" id="PF01485">
    <property type="entry name" value="IBR"/>
    <property type="match status" value="1"/>
</dbReference>
<evidence type="ECO:0000256" key="3">
    <source>
        <dbReference type="ARBA" id="ARBA00022771"/>
    </source>
</evidence>
<dbReference type="PANTHER" id="PTHR11685">
    <property type="entry name" value="RBR FAMILY RING FINGER AND IBR DOMAIN-CONTAINING"/>
    <property type="match status" value="1"/>
</dbReference>
<keyword evidence="3" id="KW-0863">Zinc-finger</keyword>
<comment type="caution">
    <text evidence="7">The sequence shown here is derived from an EMBL/GenBank/DDBJ whole genome shotgun (WGS) entry which is preliminary data.</text>
</comment>
<keyword evidence="8" id="KW-1185">Reference proteome</keyword>
<evidence type="ECO:0000256" key="4">
    <source>
        <dbReference type="ARBA" id="ARBA00022786"/>
    </source>
</evidence>
<evidence type="ECO:0000256" key="5">
    <source>
        <dbReference type="ARBA" id="ARBA00022833"/>
    </source>
</evidence>
<evidence type="ECO:0000256" key="1">
    <source>
        <dbReference type="ARBA" id="ARBA00001947"/>
    </source>
</evidence>
<keyword evidence="5" id="KW-0862">Zinc</keyword>
<protein>
    <recommendedName>
        <fullName evidence="6">IBR domain-containing protein</fullName>
    </recommendedName>
</protein>
<sequence>MSLLKETRLPGMVQSWLRAEMYGTDPSHCKPRQLFLLVYAWTDDDLSNDELTVGLKPPPPLRERLKLHSVVPPPKTIDSDSTIPGDDESVMNQRRQQPELQPHRTMIINRRRSNRENLVCLLSLFSGNDDLCDSVIIKLCASGITIVARAIAWIVAPTFVLSVFQCSCFHFILAPEVIDRCDIAESLVREIQKFYCPFRDCFAMVVNDGLEIIRESECLVCRRLFCSQCNVPWHSGIVCISFPKLDRRSYGPFRALSRVGKVVYKLDFPPKARIRPLFQVLHLKIFLGESTPCLSSWHYSVIATFVDKVGLESVGRSAELMEEVSRDIDKILISFNEGMDDVFPLEVVTPMVCEAYEREVSKAEAGDAAVFNLKGLILKTTHISSRFIAEALLVVVLSYGMLKVRIAVARAVYKLGSYTKTRKELGEVWSIPLLMRLSAFQCMKAICLLLGPDGSMKLRHLNFLF</sequence>
<dbReference type="GO" id="GO:0008270">
    <property type="term" value="F:zinc ion binding"/>
    <property type="evidence" value="ECO:0007669"/>
    <property type="project" value="UniProtKB-KW"/>
</dbReference>
<dbReference type="CDD" id="cd22582">
    <property type="entry name" value="BRcat_RBR_unk"/>
    <property type="match status" value="1"/>
</dbReference>
<organism evidence="7 8">
    <name type="scientific">Protea cynaroides</name>
    <dbReference type="NCBI Taxonomy" id="273540"/>
    <lineage>
        <taxon>Eukaryota</taxon>
        <taxon>Viridiplantae</taxon>
        <taxon>Streptophyta</taxon>
        <taxon>Embryophyta</taxon>
        <taxon>Tracheophyta</taxon>
        <taxon>Spermatophyta</taxon>
        <taxon>Magnoliopsida</taxon>
        <taxon>Proteales</taxon>
        <taxon>Proteaceae</taxon>
        <taxon>Protea</taxon>
    </lineage>
</organism>
<evidence type="ECO:0000256" key="2">
    <source>
        <dbReference type="ARBA" id="ARBA00022723"/>
    </source>
</evidence>
<dbReference type="OrthoDB" id="10009520at2759"/>
<evidence type="ECO:0000313" key="7">
    <source>
        <dbReference type="EMBL" id="KAJ4961417.1"/>
    </source>
</evidence>
<keyword evidence="2" id="KW-0479">Metal-binding</keyword>
<dbReference type="EMBL" id="JAMYWD010000009">
    <property type="protein sequence ID" value="KAJ4961417.1"/>
    <property type="molecule type" value="Genomic_DNA"/>
</dbReference>
<evidence type="ECO:0000259" key="6">
    <source>
        <dbReference type="SMART" id="SM00647"/>
    </source>
</evidence>
<dbReference type="InterPro" id="IPR056924">
    <property type="entry name" value="SH3_Tf2-1"/>
</dbReference>
<proteinExistence type="predicted"/>
<dbReference type="GO" id="GO:0016567">
    <property type="term" value="P:protein ubiquitination"/>
    <property type="evidence" value="ECO:0007669"/>
    <property type="project" value="InterPro"/>
</dbReference>
<dbReference type="Pfam" id="PF24626">
    <property type="entry name" value="SH3_Tf2-1"/>
    <property type="match status" value="1"/>
</dbReference>
<accession>A0A9Q0H7S4</accession>
<dbReference type="InterPro" id="IPR002867">
    <property type="entry name" value="IBR_dom"/>
</dbReference>
<dbReference type="AlphaFoldDB" id="A0A9Q0H7S4"/>
<keyword evidence="4" id="KW-0833">Ubl conjugation pathway</keyword>
<gene>
    <name evidence="7" type="ORF">NE237_021327</name>
</gene>
<feature type="domain" description="IBR" evidence="6">
    <location>
        <begin position="179"/>
        <end position="239"/>
    </location>
</feature>
<evidence type="ECO:0000313" key="8">
    <source>
        <dbReference type="Proteomes" id="UP001141806"/>
    </source>
</evidence>
<name>A0A9Q0H7S4_9MAGN</name>
<dbReference type="GO" id="GO:0004842">
    <property type="term" value="F:ubiquitin-protein transferase activity"/>
    <property type="evidence" value="ECO:0007669"/>
    <property type="project" value="InterPro"/>
</dbReference>
<dbReference type="InterPro" id="IPR031127">
    <property type="entry name" value="E3_UB_ligase_RBR"/>
</dbReference>
<comment type="cofactor">
    <cofactor evidence="1">
        <name>Zn(2+)</name>
        <dbReference type="ChEBI" id="CHEBI:29105"/>
    </cofactor>
</comment>
<reference evidence="7" key="1">
    <citation type="journal article" date="2023" name="Plant J.">
        <title>The genome of the king protea, Protea cynaroides.</title>
        <authorList>
            <person name="Chang J."/>
            <person name="Duong T.A."/>
            <person name="Schoeman C."/>
            <person name="Ma X."/>
            <person name="Roodt D."/>
            <person name="Barker N."/>
            <person name="Li Z."/>
            <person name="Van de Peer Y."/>
            <person name="Mizrachi E."/>
        </authorList>
    </citation>
    <scope>NUCLEOTIDE SEQUENCE</scope>
    <source>
        <tissue evidence="7">Young leaves</tissue>
    </source>
</reference>
<dbReference type="Proteomes" id="UP001141806">
    <property type="component" value="Unassembled WGS sequence"/>
</dbReference>